<dbReference type="Gene3D" id="2.30.30.140">
    <property type="match status" value="1"/>
</dbReference>
<dbReference type="InterPro" id="IPR045134">
    <property type="entry name" value="UHRF1/2-like"/>
</dbReference>
<dbReference type="SUPFAM" id="SSF57850">
    <property type="entry name" value="RING/U-box"/>
    <property type="match status" value="1"/>
</dbReference>
<evidence type="ECO:0000256" key="5">
    <source>
        <dbReference type="ARBA" id="ARBA00022723"/>
    </source>
</evidence>
<evidence type="ECO:0000256" key="8">
    <source>
        <dbReference type="ARBA" id="ARBA00022833"/>
    </source>
</evidence>
<evidence type="ECO:0000313" key="18">
    <source>
        <dbReference type="EMBL" id="JAS12363.1"/>
    </source>
</evidence>
<dbReference type="PROSITE" id="PS00518">
    <property type="entry name" value="ZF_RING_1"/>
    <property type="match status" value="1"/>
</dbReference>
<proteinExistence type="predicted"/>
<dbReference type="AlphaFoldDB" id="A0A1B6CG73"/>
<evidence type="ECO:0000256" key="2">
    <source>
        <dbReference type="ARBA" id="ARBA00004906"/>
    </source>
</evidence>
<dbReference type="InterPro" id="IPR019787">
    <property type="entry name" value="Znf_PHD-finger"/>
</dbReference>
<keyword evidence="10 13" id="KW-0539">Nucleus</keyword>
<dbReference type="SUPFAM" id="SSF57903">
    <property type="entry name" value="FYVE/PHD zinc finger"/>
    <property type="match status" value="1"/>
</dbReference>
<gene>
    <name evidence="18" type="ORF">g.9542</name>
</gene>
<dbReference type="SUPFAM" id="SSF88697">
    <property type="entry name" value="PUA domain-like"/>
    <property type="match status" value="1"/>
</dbReference>
<feature type="domain" description="YDG" evidence="17">
    <location>
        <begin position="383"/>
        <end position="546"/>
    </location>
</feature>
<evidence type="ECO:0000256" key="13">
    <source>
        <dbReference type="PROSITE-ProRule" id="PRU00358"/>
    </source>
</evidence>
<dbReference type="Pfam" id="PF02182">
    <property type="entry name" value="SAD_SRA"/>
    <property type="match status" value="1"/>
</dbReference>
<comment type="catalytic activity">
    <reaction evidence="1">
        <text>S-ubiquitinyl-[E2 ubiquitin-conjugating enzyme]-L-cysteine + [acceptor protein]-L-lysine = [E2 ubiquitin-conjugating enzyme]-L-cysteine + N(6)-ubiquitinyl-[acceptor protein]-L-lysine.</text>
        <dbReference type="EC" id="2.3.2.27"/>
    </reaction>
</comment>
<dbReference type="GO" id="GO:0005634">
    <property type="term" value="C:nucleus"/>
    <property type="evidence" value="ECO:0007669"/>
    <property type="project" value="UniProtKB-SubCell"/>
</dbReference>
<keyword evidence="5" id="KW-0479">Metal-binding</keyword>
<dbReference type="EMBL" id="GEDC01024935">
    <property type="protein sequence ID" value="JAS12363.1"/>
    <property type="molecule type" value="Transcribed_RNA"/>
</dbReference>
<evidence type="ECO:0000259" key="17">
    <source>
        <dbReference type="PROSITE" id="PS51015"/>
    </source>
</evidence>
<dbReference type="PROSITE" id="PS50089">
    <property type="entry name" value="ZF_RING_2"/>
    <property type="match status" value="1"/>
</dbReference>
<dbReference type="InterPro" id="IPR000626">
    <property type="entry name" value="Ubiquitin-like_dom"/>
</dbReference>
<dbReference type="FunFam" id="2.30.280.10:FF:000001">
    <property type="entry name" value="E3 ubiquitin-protein ligase UHRF1 isoform 1"/>
    <property type="match status" value="1"/>
</dbReference>
<dbReference type="InterPro" id="IPR029071">
    <property type="entry name" value="Ubiquitin-like_domsf"/>
</dbReference>
<dbReference type="SMART" id="SM00184">
    <property type="entry name" value="RING"/>
    <property type="match status" value="1"/>
</dbReference>
<dbReference type="PROSITE" id="PS01359">
    <property type="entry name" value="ZF_PHD_1"/>
    <property type="match status" value="1"/>
</dbReference>
<dbReference type="InterPro" id="IPR019786">
    <property type="entry name" value="Zinc_finger_PHD-type_CS"/>
</dbReference>
<accession>A0A1B6CG73</accession>
<evidence type="ECO:0000259" key="16">
    <source>
        <dbReference type="PROSITE" id="PS50089"/>
    </source>
</evidence>
<dbReference type="InterPro" id="IPR013083">
    <property type="entry name" value="Znf_RING/FYVE/PHD"/>
</dbReference>
<name>A0A1B6CG73_9HEMI</name>
<dbReference type="InterPro" id="IPR001841">
    <property type="entry name" value="Znf_RING"/>
</dbReference>
<dbReference type="InterPro" id="IPR036987">
    <property type="entry name" value="SRA-YDG_sf"/>
</dbReference>
<dbReference type="SUPFAM" id="SSF54236">
    <property type="entry name" value="Ubiquitin-like"/>
    <property type="match status" value="1"/>
</dbReference>
<dbReference type="UniPathway" id="UPA00143"/>
<comment type="pathway">
    <text evidence="2">Protein modification; protein ubiquitination.</text>
</comment>
<dbReference type="PROSITE" id="PS51015">
    <property type="entry name" value="YDG"/>
    <property type="match status" value="1"/>
</dbReference>
<dbReference type="GO" id="GO:0016567">
    <property type="term" value="P:protein ubiquitination"/>
    <property type="evidence" value="ECO:0007669"/>
    <property type="project" value="UniProtKB-UniPathway"/>
</dbReference>
<evidence type="ECO:0000256" key="10">
    <source>
        <dbReference type="ARBA" id="ARBA00023242"/>
    </source>
</evidence>
<dbReference type="SMART" id="SM00249">
    <property type="entry name" value="PHD"/>
    <property type="match status" value="1"/>
</dbReference>
<sequence>MYIQVKSIDGRTEMISDISKTCRIPDLKLKIESFFNIKPDKQRLFYKGKQLEGNYTLFDYNIKLNDVIQLMEKPDLSFLDKKVEENQNVVQQNKISVAQSLHFKVADPVDYKDEASGAWCEGKIKSIFEDETILEDSEEKYSYNVECIRDTAIYPDLSIKQIRPIACTTLDFKSLKIGDIVMANYNVEDPLKRGYWYDFKITKISDKRRRFLIGDIMVSDTAILVDREVIFVDEVMQIEKNKNISERSESAIVTPPLRKVWENDLCNACRARPDRKCKECGCHECGLKSDPEKQVMCDECDNAFHIWCTKPKLDKIPDDDYWFCHSCKVDENEIVKAGEKLKYSKRMNKMPSMKKEGGRDWGKGMACMGLNNKCTIVPIDHFGPIPGIEVGTQWKYRQQVNESGVHRSQVAGIHGREKQGAFSIVLSGGYEDDIDNGDEFFYTGSGGRDLSGNKRTATQSCDQKLTRMNKALALNCNAPFNDTNGAEAKDWKKGKPVRVVRNYKLLKHSKYAPQEGNRYDGIYKLVKYYPQRGKAGFLIWRYMFRRDDPAPAPWTKEGKRRTEALGLEMIYPENYLKSIENKVNKSPGSKRQLSLDSINQSSTKKLKIEKYKLPDEIKKFIAKDKVNTKVWTDCEKYLVEGKPKYVAAVKEAFECICCLDLVFKPVTLDCTHTVCYACVRRSFKSDIKTCPHCRKVIEDYNKPNENLQEALILLFPGYTSGRKV</sequence>
<evidence type="ECO:0000256" key="4">
    <source>
        <dbReference type="ARBA" id="ARBA00022679"/>
    </source>
</evidence>
<dbReference type="GO" id="GO:0008270">
    <property type="term" value="F:zinc ion binding"/>
    <property type="evidence" value="ECO:0007669"/>
    <property type="project" value="UniProtKB-KW"/>
</dbReference>
<protein>
    <recommendedName>
        <fullName evidence="3">RING-type E3 ubiquitin transferase</fullName>
        <ecNumber evidence="3">2.3.2.27</ecNumber>
    </recommendedName>
</protein>
<reference evidence="18" key="1">
    <citation type="submission" date="2015-12" db="EMBL/GenBank/DDBJ databases">
        <title>De novo transcriptome assembly of four potential Pierce s Disease insect vectors from Arizona vineyards.</title>
        <authorList>
            <person name="Tassone E.E."/>
        </authorList>
    </citation>
    <scope>NUCLEOTIDE SEQUENCE</scope>
</reference>
<feature type="domain" description="Ubiquitin-like" evidence="15">
    <location>
        <begin position="1"/>
        <end position="73"/>
    </location>
</feature>
<dbReference type="Gene3D" id="2.30.30.1150">
    <property type="match status" value="1"/>
</dbReference>
<dbReference type="InterPro" id="IPR017907">
    <property type="entry name" value="Znf_RING_CS"/>
</dbReference>
<dbReference type="Gene3D" id="3.30.40.10">
    <property type="entry name" value="Zinc/RING finger domain, C3HC4 (zinc finger)"/>
    <property type="match status" value="1"/>
</dbReference>
<dbReference type="GO" id="GO:0061630">
    <property type="term" value="F:ubiquitin protein ligase activity"/>
    <property type="evidence" value="ECO:0007669"/>
    <property type="project" value="UniProtKB-EC"/>
</dbReference>
<keyword evidence="4" id="KW-0808">Transferase</keyword>
<keyword evidence="9" id="KW-0238">DNA-binding</keyword>
<dbReference type="PROSITE" id="PS50053">
    <property type="entry name" value="UBIQUITIN_2"/>
    <property type="match status" value="1"/>
</dbReference>
<dbReference type="InterPro" id="IPR001965">
    <property type="entry name" value="Znf_PHD"/>
</dbReference>
<evidence type="ECO:0000256" key="11">
    <source>
        <dbReference type="ARBA" id="ARBA00023306"/>
    </source>
</evidence>
<feature type="domain" description="PHD-type" evidence="14">
    <location>
        <begin position="263"/>
        <end position="330"/>
    </location>
</feature>
<keyword evidence="7" id="KW-0833">Ubl conjugation pathway</keyword>
<feature type="domain" description="RING-type" evidence="16">
    <location>
        <begin position="655"/>
        <end position="694"/>
    </location>
</feature>
<evidence type="ECO:0000256" key="12">
    <source>
        <dbReference type="PROSITE-ProRule" id="PRU00175"/>
    </source>
</evidence>
<evidence type="ECO:0000256" key="6">
    <source>
        <dbReference type="ARBA" id="ARBA00022771"/>
    </source>
</evidence>
<dbReference type="PANTHER" id="PTHR14140:SF45">
    <property type="entry name" value="RING-TYPE E3 UBIQUITIN TRANSFERASE"/>
    <property type="match status" value="1"/>
</dbReference>
<dbReference type="InterPro" id="IPR015947">
    <property type="entry name" value="PUA-like_sf"/>
</dbReference>
<dbReference type="CDD" id="cd15525">
    <property type="entry name" value="PHD_UHRF1_2"/>
    <property type="match status" value="1"/>
</dbReference>
<organism evidence="18">
    <name type="scientific">Clastoptera arizonana</name>
    <name type="common">Arizona spittle bug</name>
    <dbReference type="NCBI Taxonomy" id="38151"/>
    <lineage>
        <taxon>Eukaryota</taxon>
        <taxon>Metazoa</taxon>
        <taxon>Ecdysozoa</taxon>
        <taxon>Arthropoda</taxon>
        <taxon>Hexapoda</taxon>
        <taxon>Insecta</taxon>
        <taxon>Pterygota</taxon>
        <taxon>Neoptera</taxon>
        <taxon>Paraneoptera</taxon>
        <taxon>Hemiptera</taxon>
        <taxon>Auchenorrhyncha</taxon>
        <taxon>Cercopoidea</taxon>
        <taxon>Clastopteridae</taxon>
        <taxon>Clastoptera</taxon>
    </lineage>
</organism>
<dbReference type="PANTHER" id="PTHR14140">
    <property type="entry name" value="E3 UBIQUITIN-PROTEIN LIGASE UHRF-RELATED"/>
    <property type="match status" value="1"/>
</dbReference>
<keyword evidence="8" id="KW-0862">Zinc</keyword>
<keyword evidence="11" id="KW-0131">Cell cycle</keyword>
<dbReference type="InterPro" id="IPR021991">
    <property type="entry name" value="TTD_dom"/>
</dbReference>
<dbReference type="SMART" id="SM00213">
    <property type="entry name" value="UBQ"/>
    <property type="match status" value="1"/>
</dbReference>
<dbReference type="Gene3D" id="3.10.20.90">
    <property type="entry name" value="Phosphatidylinositol 3-kinase Catalytic Subunit, Chain A, domain 1"/>
    <property type="match status" value="1"/>
</dbReference>
<dbReference type="SMART" id="SM00466">
    <property type="entry name" value="SRA"/>
    <property type="match status" value="1"/>
</dbReference>
<evidence type="ECO:0000256" key="7">
    <source>
        <dbReference type="ARBA" id="ARBA00022786"/>
    </source>
</evidence>
<evidence type="ECO:0000256" key="3">
    <source>
        <dbReference type="ARBA" id="ARBA00012483"/>
    </source>
</evidence>
<dbReference type="PROSITE" id="PS50016">
    <property type="entry name" value="ZF_PHD_2"/>
    <property type="match status" value="1"/>
</dbReference>
<evidence type="ECO:0000256" key="1">
    <source>
        <dbReference type="ARBA" id="ARBA00000900"/>
    </source>
</evidence>
<dbReference type="InterPro" id="IPR011011">
    <property type="entry name" value="Znf_FYVE_PHD"/>
</dbReference>
<dbReference type="GO" id="GO:0044027">
    <property type="term" value="P:negative regulation of gene expression via chromosomal CpG island methylation"/>
    <property type="evidence" value="ECO:0007669"/>
    <property type="project" value="TreeGrafter"/>
</dbReference>
<dbReference type="Gene3D" id="2.30.280.10">
    <property type="entry name" value="SRA-YDG"/>
    <property type="match status" value="1"/>
</dbReference>
<evidence type="ECO:0000259" key="15">
    <source>
        <dbReference type="PROSITE" id="PS50053"/>
    </source>
</evidence>
<keyword evidence="6 12" id="KW-0863">Zinc-finger</keyword>
<evidence type="ECO:0000256" key="9">
    <source>
        <dbReference type="ARBA" id="ARBA00023125"/>
    </source>
</evidence>
<comment type="subcellular location">
    <subcellularLocation>
        <location evidence="13">Nucleus</location>
    </subcellularLocation>
</comment>
<dbReference type="InterPro" id="IPR003105">
    <property type="entry name" value="SRA_YDG"/>
</dbReference>
<dbReference type="Pfam" id="PF12148">
    <property type="entry name" value="TTD"/>
    <property type="match status" value="1"/>
</dbReference>
<dbReference type="Pfam" id="PF00240">
    <property type="entry name" value="ubiquitin"/>
    <property type="match status" value="1"/>
</dbReference>
<dbReference type="GO" id="GO:0003677">
    <property type="term" value="F:DNA binding"/>
    <property type="evidence" value="ECO:0007669"/>
    <property type="project" value="UniProtKB-KW"/>
</dbReference>
<evidence type="ECO:0000259" key="14">
    <source>
        <dbReference type="PROSITE" id="PS50016"/>
    </source>
</evidence>
<dbReference type="EC" id="2.3.2.27" evidence="3"/>